<dbReference type="Proteomes" id="UP000295444">
    <property type="component" value="Unassembled WGS sequence"/>
</dbReference>
<proteinExistence type="predicted"/>
<evidence type="ECO:0000256" key="1">
    <source>
        <dbReference type="SAM" id="Phobius"/>
    </source>
</evidence>
<feature type="transmembrane region" description="Helical" evidence="1">
    <location>
        <begin position="99"/>
        <end position="116"/>
    </location>
</feature>
<sequence length="200" mass="21372">MTTAHSTPKQTTRKVPLQRGVQAVAPTEGGATIRIAAVLRILMGLVFGWAFLDKVFGWGYATSTTSAWINGGSPTKGFLGSIDHGPFASTFHDIAGTAWADWLFMLGLAGIALALLTGAGLRIAATTGGLLLLFMWIAEWPLARHTSTGELTRSTNPIIDDHLIYAVVLILLAALNAGAIWGLGKRWTGLHIVQNNRWLA</sequence>
<keyword evidence="1" id="KW-0472">Membrane</keyword>
<evidence type="ECO:0000313" key="2">
    <source>
        <dbReference type="EMBL" id="TDQ00396.1"/>
    </source>
</evidence>
<feature type="transmembrane region" description="Helical" evidence="1">
    <location>
        <begin position="31"/>
        <end position="52"/>
    </location>
</feature>
<keyword evidence="3" id="KW-1185">Reference proteome</keyword>
<keyword evidence="1" id="KW-0812">Transmembrane</keyword>
<dbReference type="AlphaFoldDB" id="A0A4R6SGA8"/>
<name>A0A4R6SGA8_LABRH</name>
<feature type="transmembrane region" description="Helical" evidence="1">
    <location>
        <begin position="123"/>
        <end position="143"/>
    </location>
</feature>
<comment type="caution">
    <text evidence="2">The sequence shown here is derived from an EMBL/GenBank/DDBJ whole genome shotgun (WGS) entry which is preliminary data.</text>
</comment>
<dbReference type="OrthoDB" id="3253635at2"/>
<dbReference type="EMBL" id="SNXZ01000002">
    <property type="protein sequence ID" value="TDQ00396.1"/>
    <property type="molecule type" value="Genomic_DNA"/>
</dbReference>
<evidence type="ECO:0000313" key="3">
    <source>
        <dbReference type="Proteomes" id="UP000295444"/>
    </source>
</evidence>
<dbReference type="RefSeq" id="WP_133849121.1">
    <property type="nucleotide sequence ID" value="NZ_SNXZ01000002.1"/>
</dbReference>
<feature type="transmembrane region" description="Helical" evidence="1">
    <location>
        <begin position="163"/>
        <end position="184"/>
    </location>
</feature>
<keyword evidence="1" id="KW-1133">Transmembrane helix</keyword>
<protein>
    <submittedName>
        <fullName evidence="2">Thiosulfate dehydrogenase [quinone] large subunit</fullName>
    </submittedName>
</protein>
<organism evidence="2 3">
    <name type="scientific">Labedaea rhizosphaerae</name>
    <dbReference type="NCBI Taxonomy" id="598644"/>
    <lineage>
        <taxon>Bacteria</taxon>
        <taxon>Bacillati</taxon>
        <taxon>Actinomycetota</taxon>
        <taxon>Actinomycetes</taxon>
        <taxon>Pseudonocardiales</taxon>
        <taxon>Pseudonocardiaceae</taxon>
        <taxon>Labedaea</taxon>
    </lineage>
</organism>
<gene>
    <name evidence="2" type="ORF">EV186_102257</name>
</gene>
<accession>A0A4R6SGA8</accession>
<reference evidence="2 3" key="1">
    <citation type="submission" date="2019-03" db="EMBL/GenBank/DDBJ databases">
        <title>Genomic Encyclopedia of Type Strains, Phase IV (KMG-IV): sequencing the most valuable type-strain genomes for metagenomic binning, comparative biology and taxonomic classification.</title>
        <authorList>
            <person name="Goeker M."/>
        </authorList>
    </citation>
    <scope>NUCLEOTIDE SEQUENCE [LARGE SCALE GENOMIC DNA]</scope>
    <source>
        <strain evidence="2 3">DSM 45361</strain>
    </source>
</reference>